<dbReference type="InterPro" id="IPR050251">
    <property type="entry name" value="HpcH-HpaI_aldolase"/>
</dbReference>
<dbReference type="InterPro" id="IPR015813">
    <property type="entry name" value="Pyrv/PenolPyrv_kinase-like_dom"/>
</dbReference>
<dbReference type="PANTHER" id="PTHR30502">
    <property type="entry name" value="2-KETO-3-DEOXY-L-RHAMNONATE ALDOLASE"/>
    <property type="match status" value="1"/>
</dbReference>
<keyword evidence="3" id="KW-0456">Lyase</keyword>
<dbReference type="InterPro" id="IPR040442">
    <property type="entry name" value="Pyrv_kinase-like_dom_sf"/>
</dbReference>
<dbReference type="InterPro" id="IPR005000">
    <property type="entry name" value="Aldolase/citrate-lyase_domain"/>
</dbReference>
<dbReference type="PANTHER" id="PTHR30502:SF0">
    <property type="entry name" value="PHOSPHOENOLPYRUVATE CARBOXYLASE FAMILY PROTEIN"/>
    <property type="match status" value="1"/>
</dbReference>
<organism evidence="5 6">
    <name type="scientific">Ollibium composti</name>
    <dbReference type="NCBI Taxonomy" id="2675109"/>
    <lineage>
        <taxon>Bacteria</taxon>
        <taxon>Pseudomonadati</taxon>
        <taxon>Pseudomonadota</taxon>
        <taxon>Alphaproteobacteria</taxon>
        <taxon>Hyphomicrobiales</taxon>
        <taxon>Phyllobacteriaceae</taxon>
        <taxon>Ollibium</taxon>
    </lineage>
</organism>
<keyword evidence="6" id="KW-1185">Reference proteome</keyword>
<dbReference type="EMBL" id="SSNY01000002">
    <property type="protein sequence ID" value="THF58757.1"/>
    <property type="molecule type" value="Genomic_DNA"/>
</dbReference>
<sequence length="254" mass="26287">MMKLDGPFLRERLREGGGLGVFWSVLGSSALVEVAVEAAPDAVVLDAQHGLWSRQAIEHVVGTVGWKKPVLVRTVDGTSRSLGEALDAGAEGVIAPLVETAGQAAAIVAAARFPPEGERSGGGVRPLKGNFSAYYEQARSRTVVGVMIETVRGLENAAEIAAVPGLDFVLVGTGDLALSLGIAPSDPKHEAACRAVFDACRKAATPCAIFTPNATEAARRVTQGYALTVAANDIDLVGAGLSAAMARFREPRSA</sequence>
<keyword evidence="2" id="KW-0479">Metal-binding</keyword>
<dbReference type="Pfam" id="PF03328">
    <property type="entry name" value="HpcH_HpaI"/>
    <property type="match status" value="1"/>
</dbReference>
<name>A0ABY2QAW2_9HYPH</name>
<protein>
    <submittedName>
        <fullName evidence="5">Aldolase</fullName>
    </submittedName>
</protein>
<gene>
    <name evidence="5" type="ORF">E6C48_03620</name>
</gene>
<evidence type="ECO:0000256" key="3">
    <source>
        <dbReference type="ARBA" id="ARBA00023239"/>
    </source>
</evidence>
<reference evidence="5 6" key="1">
    <citation type="submission" date="2019-04" db="EMBL/GenBank/DDBJ databases">
        <title>Mesorhizobium composti sp. nov., isolated from compost.</title>
        <authorList>
            <person name="Lin S.-Y."/>
            <person name="Hameed A."/>
            <person name="Hsieh Y.-T."/>
            <person name="Young C.-C."/>
        </authorList>
    </citation>
    <scope>NUCLEOTIDE SEQUENCE [LARGE SCALE GENOMIC DNA]</scope>
    <source>
        <strain evidence="5 6">CC-YTH430</strain>
    </source>
</reference>
<dbReference type="RefSeq" id="WP_136354136.1">
    <property type="nucleotide sequence ID" value="NZ_SSNY01000002.1"/>
</dbReference>
<evidence type="ECO:0000259" key="4">
    <source>
        <dbReference type="Pfam" id="PF03328"/>
    </source>
</evidence>
<accession>A0ABY2QAW2</accession>
<evidence type="ECO:0000256" key="2">
    <source>
        <dbReference type="ARBA" id="ARBA00022723"/>
    </source>
</evidence>
<comment type="caution">
    <text evidence="5">The sequence shown here is derived from an EMBL/GenBank/DDBJ whole genome shotgun (WGS) entry which is preliminary data.</text>
</comment>
<evidence type="ECO:0000256" key="1">
    <source>
        <dbReference type="ARBA" id="ARBA00005568"/>
    </source>
</evidence>
<proteinExistence type="inferred from homology"/>
<dbReference type="SUPFAM" id="SSF51621">
    <property type="entry name" value="Phosphoenolpyruvate/pyruvate domain"/>
    <property type="match status" value="1"/>
</dbReference>
<dbReference type="Proteomes" id="UP000306441">
    <property type="component" value="Unassembled WGS sequence"/>
</dbReference>
<evidence type="ECO:0000313" key="5">
    <source>
        <dbReference type="EMBL" id="THF58757.1"/>
    </source>
</evidence>
<feature type="domain" description="HpcH/HpaI aldolase/citrate lyase" evidence="4">
    <location>
        <begin position="21"/>
        <end position="210"/>
    </location>
</feature>
<dbReference type="Gene3D" id="3.20.20.60">
    <property type="entry name" value="Phosphoenolpyruvate-binding domains"/>
    <property type="match status" value="1"/>
</dbReference>
<comment type="similarity">
    <text evidence="1">Belongs to the HpcH/HpaI aldolase family.</text>
</comment>
<evidence type="ECO:0000313" key="6">
    <source>
        <dbReference type="Proteomes" id="UP000306441"/>
    </source>
</evidence>